<gene>
    <name evidence="1" type="ORF">Tci_527376</name>
</gene>
<organism evidence="1">
    <name type="scientific">Tanacetum cinerariifolium</name>
    <name type="common">Dalmatian daisy</name>
    <name type="synonym">Chrysanthemum cinerariifolium</name>
    <dbReference type="NCBI Taxonomy" id="118510"/>
    <lineage>
        <taxon>Eukaryota</taxon>
        <taxon>Viridiplantae</taxon>
        <taxon>Streptophyta</taxon>
        <taxon>Embryophyta</taxon>
        <taxon>Tracheophyta</taxon>
        <taxon>Spermatophyta</taxon>
        <taxon>Magnoliopsida</taxon>
        <taxon>eudicotyledons</taxon>
        <taxon>Gunneridae</taxon>
        <taxon>Pentapetalae</taxon>
        <taxon>asterids</taxon>
        <taxon>campanulids</taxon>
        <taxon>Asterales</taxon>
        <taxon>Asteraceae</taxon>
        <taxon>Asteroideae</taxon>
        <taxon>Anthemideae</taxon>
        <taxon>Anthemidinae</taxon>
        <taxon>Tanacetum</taxon>
    </lineage>
</organism>
<comment type="caution">
    <text evidence="1">The sequence shown here is derived from an EMBL/GenBank/DDBJ whole genome shotgun (WGS) entry which is preliminary data.</text>
</comment>
<protein>
    <submittedName>
        <fullName evidence="1">RNA-directed DNA polymerase, eukaryota, reverse transcriptase zinc-binding domain protein</fullName>
    </submittedName>
</protein>
<keyword evidence="1" id="KW-0695">RNA-directed DNA polymerase</keyword>
<keyword evidence="1" id="KW-0808">Transferase</keyword>
<accession>A0A699IF51</accession>
<dbReference type="GO" id="GO:0003964">
    <property type="term" value="F:RNA-directed DNA polymerase activity"/>
    <property type="evidence" value="ECO:0007669"/>
    <property type="project" value="UniProtKB-KW"/>
</dbReference>
<reference evidence="1" key="1">
    <citation type="journal article" date="2019" name="Sci. Rep.">
        <title>Draft genome of Tanacetum cinerariifolium, the natural source of mosquito coil.</title>
        <authorList>
            <person name="Yamashiro T."/>
            <person name="Shiraishi A."/>
            <person name="Satake H."/>
            <person name="Nakayama K."/>
        </authorList>
    </citation>
    <scope>NUCLEOTIDE SEQUENCE</scope>
</reference>
<evidence type="ECO:0000313" key="1">
    <source>
        <dbReference type="EMBL" id="GEZ55403.1"/>
    </source>
</evidence>
<sequence>MLRLLKTKVVLVFSSLFALNRALMFKWVWRFITQGSSLWARVIKALHGYDGKIGQKVKSCYPSLWLDIIHEVEMFKSRGIIWGGVEIQQFEHMKEKVDGCILADMMDRWFWALEGSGEFTIMSVRKLIDDVMLPEVSSKTRWIKAVLLRWWDIDYMKISSYEKWSFRNETIFGSQIPSEAMIFDDVVSRLFYWCRYRCRVSFSWIEWLKTPHLISL</sequence>
<dbReference type="AlphaFoldDB" id="A0A699IF51"/>
<dbReference type="EMBL" id="BKCJ010293135">
    <property type="protein sequence ID" value="GEZ55403.1"/>
    <property type="molecule type" value="Genomic_DNA"/>
</dbReference>
<keyword evidence="1" id="KW-0548">Nucleotidyltransferase</keyword>
<proteinExistence type="predicted"/>
<name>A0A699IF51_TANCI</name>